<keyword evidence="6" id="KW-1185">Reference proteome</keyword>
<dbReference type="GO" id="GO:0008688">
    <property type="term" value="F:3-(3-hydroxyphenyl)propionate hydroxylase activity"/>
    <property type="evidence" value="ECO:0007669"/>
    <property type="project" value="TreeGrafter"/>
</dbReference>
<reference evidence="5 6" key="1">
    <citation type="submission" date="2017-03" db="EMBL/GenBank/DDBJ databases">
        <title>Genomes of endolithic fungi from Antarctica.</title>
        <authorList>
            <person name="Coleine C."/>
            <person name="Masonjones S."/>
            <person name="Stajich J.E."/>
        </authorList>
    </citation>
    <scope>NUCLEOTIDE SEQUENCE [LARGE SCALE GENOMIC DNA]</scope>
    <source>
        <strain evidence="5 6">CCFEE 5184</strain>
    </source>
</reference>
<evidence type="ECO:0000256" key="1">
    <source>
        <dbReference type="ARBA" id="ARBA00022630"/>
    </source>
</evidence>
<gene>
    <name evidence="5" type="ORF">B0A55_12547</name>
</gene>
<protein>
    <recommendedName>
        <fullName evidence="4">FAD-binding domain-containing protein</fullName>
    </recommendedName>
</protein>
<keyword evidence="3" id="KW-0560">Oxidoreductase</keyword>
<dbReference type="Gene3D" id="3.30.9.10">
    <property type="entry name" value="D-Amino Acid Oxidase, subunit A, domain 2"/>
    <property type="match status" value="1"/>
</dbReference>
<name>A0A4V5NCV6_9PEZI</name>
<dbReference type="SUPFAM" id="SSF51905">
    <property type="entry name" value="FAD/NAD(P)-binding domain"/>
    <property type="match status" value="1"/>
</dbReference>
<dbReference type="Pfam" id="PF01494">
    <property type="entry name" value="FAD_binding_3"/>
    <property type="match status" value="1"/>
</dbReference>
<dbReference type="InterPro" id="IPR036188">
    <property type="entry name" value="FAD/NAD-bd_sf"/>
</dbReference>
<organism evidence="5 6">
    <name type="scientific">Friedmanniomyces simplex</name>
    <dbReference type="NCBI Taxonomy" id="329884"/>
    <lineage>
        <taxon>Eukaryota</taxon>
        <taxon>Fungi</taxon>
        <taxon>Dikarya</taxon>
        <taxon>Ascomycota</taxon>
        <taxon>Pezizomycotina</taxon>
        <taxon>Dothideomycetes</taxon>
        <taxon>Dothideomycetidae</taxon>
        <taxon>Mycosphaerellales</taxon>
        <taxon>Teratosphaeriaceae</taxon>
        <taxon>Friedmanniomyces</taxon>
    </lineage>
</organism>
<evidence type="ECO:0000256" key="2">
    <source>
        <dbReference type="ARBA" id="ARBA00022827"/>
    </source>
</evidence>
<dbReference type="Proteomes" id="UP000309340">
    <property type="component" value="Unassembled WGS sequence"/>
</dbReference>
<dbReference type="PANTHER" id="PTHR43476:SF3">
    <property type="entry name" value="FAD-BINDING MONOOXYGENASE"/>
    <property type="match status" value="1"/>
</dbReference>
<keyword evidence="2" id="KW-0274">FAD</keyword>
<evidence type="ECO:0000256" key="3">
    <source>
        <dbReference type="ARBA" id="ARBA00023002"/>
    </source>
</evidence>
<dbReference type="InterPro" id="IPR050631">
    <property type="entry name" value="PheA/TfdB_FAD_monoxygenase"/>
</dbReference>
<accession>A0A4V5NCV6</accession>
<evidence type="ECO:0000259" key="4">
    <source>
        <dbReference type="Pfam" id="PF01494"/>
    </source>
</evidence>
<dbReference type="EMBL" id="NAJQ01001326">
    <property type="protein sequence ID" value="TKA60779.1"/>
    <property type="molecule type" value="Genomic_DNA"/>
</dbReference>
<keyword evidence="1" id="KW-0285">Flavoprotein</keyword>
<sequence>MYFKTFSLISRNAKFLRMYSVVRPTGALLSALLGQLEVPNVVLEREPEITTDPRGIALDEDGIRCIQAAGMYDRIHSQIALCHKMFFISAFLVGADGKTGTNYEETWVALNWHITLPTPKTHPDFPLWQLGYTPEDVYDAFFPPNFRFLCNPARPSVCGRFGLPGDRLWRFEFVVGSAEDPARMATDEETSKIIHPYITHPGSKYGLRHDIRFPTDCIETLRSRPFNFLARSCNYWALNRVLIVGDAAHVFPPFGGQGITSGFRDATGLAWRLCHLYRNPKTDHQKLLRGWYLERKQQLEHSLAATIRNGEFVTNSNFFKAFFRDWVLWAMQLVPSWKRRTDKAGRATTRYHHLPGLPFLPEYGGGVNLAQVYARPLDGPADAVTFTDDLIFGRNKKGIVQLLIIVDKASQVGIAVEEAEGVPELFGDLVREGEATLLVNDLAATSNDVHGRRGWIVARVASGDEFAREKKLCGSRPSPANYNAWRIRDELKANAKYVLVRADKFVFAACINREELEVALLSLPECLHGH</sequence>
<dbReference type="GO" id="GO:0071949">
    <property type="term" value="F:FAD binding"/>
    <property type="evidence" value="ECO:0007669"/>
    <property type="project" value="InterPro"/>
</dbReference>
<dbReference type="Gene3D" id="3.50.50.60">
    <property type="entry name" value="FAD/NAD(P)-binding domain"/>
    <property type="match status" value="2"/>
</dbReference>
<feature type="domain" description="FAD-binding" evidence="4">
    <location>
        <begin position="222"/>
        <end position="279"/>
    </location>
</feature>
<dbReference type="STRING" id="329884.A0A4V5NCV6"/>
<comment type="caution">
    <text evidence="5">The sequence shown here is derived from an EMBL/GenBank/DDBJ whole genome shotgun (WGS) entry which is preliminary data.</text>
</comment>
<proteinExistence type="predicted"/>
<dbReference type="GO" id="GO:0019622">
    <property type="term" value="P:3-(3-hydroxy)phenylpropionate catabolic process"/>
    <property type="evidence" value="ECO:0007669"/>
    <property type="project" value="TreeGrafter"/>
</dbReference>
<dbReference type="PRINTS" id="PR00420">
    <property type="entry name" value="RNGMNOXGNASE"/>
</dbReference>
<dbReference type="InterPro" id="IPR002938">
    <property type="entry name" value="FAD-bd"/>
</dbReference>
<dbReference type="OrthoDB" id="2096480at2759"/>
<evidence type="ECO:0000313" key="5">
    <source>
        <dbReference type="EMBL" id="TKA60779.1"/>
    </source>
</evidence>
<dbReference type="AlphaFoldDB" id="A0A4V5NCV6"/>
<evidence type="ECO:0000313" key="6">
    <source>
        <dbReference type="Proteomes" id="UP000309340"/>
    </source>
</evidence>
<dbReference type="PANTHER" id="PTHR43476">
    <property type="entry name" value="3-(3-HYDROXY-PHENYL)PROPIONATE/3-HYDROXYCINNAMIC ACID HYDROXYLASE"/>
    <property type="match status" value="1"/>
</dbReference>